<dbReference type="EMBL" id="JARUXG010000027">
    <property type="protein sequence ID" value="MDG6783684.1"/>
    <property type="molecule type" value="Genomic_DNA"/>
</dbReference>
<comment type="caution">
    <text evidence="3">The sequence shown here is derived from an EMBL/GenBank/DDBJ whole genome shotgun (WGS) entry which is preliminary data.</text>
</comment>
<keyword evidence="1 3" id="KW-0378">Hydrolase</keyword>
<dbReference type="PANTHER" id="PTHR48081">
    <property type="entry name" value="AB HYDROLASE SUPERFAMILY PROTEIN C4A8.06C"/>
    <property type="match status" value="1"/>
</dbReference>
<dbReference type="SUPFAM" id="SSF53474">
    <property type="entry name" value="alpha/beta-Hydrolases"/>
    <property type="match status" value="1"/>
</dbReference>
<dbReference type="InterPro" id="IPR029058">
    <property type="entry name" value="AB_hydrolase_fold"/>
</dbReference>
<organism evidence="3">
    <name type="scientific">Gordonia rubripertincta</name>
    <name type="common">Rhodococcus corallinus</name>
    <dbReference type="NCBI Taxonomy" id="36822"/>
    <lineage>
        <taxon>Bacteria</taxon>
        <taxon>Bacillati</taxon>
        <taxon>Actinomycetota</taxon>
        <taxon>Actinomycetes</taxon>
        <taxon>Mycobacteriales</taxon>
        <taxon>Gordoniaceae</taxon>
        <taxon>Gordonia</taxon>
    </lineage>
</organism>
<feature type="domain" description="BD-FAE-like" evidence="2">
    <location>
        <begin position="23"/>
        <end position="231"/>
    </location>
</feature>
<evidence type="ECO:0000313" key="3">
    <source>
        <dbReference type="EMBL" id="MDG6783684.1"/>
    </source>
</evidence>
<proteinExistence type="predicted"/>
<reference evidence="3" key="1">
    <citation type="submission" date="2023-04" db="EMBL/GenBank/DDBJ databases">
        <title>Characterization and analysis of the complete genome of Gordonia rubripertincta 112, the degrader of aromatic and aliphatic compounds.</title>
        <authorList>
            <person name="Frantsuzova E."/>
            <person name="Bogun A."/>
            <person name="Delegan Y."/>
        </authorList>
    </citation>
    <scope>NUCLEOTIDE SEQUENCE</scope>
    <source>
        <strain evidence="3">112</strain>
    </source>
</reference>
<dbReference type="PANTHER" id="PTHR48081:SF13">
    <property type="entry name" value="ALPHA_BETA HYDROLASE"/>
    <property type="match status" value="1"/>
</dbReference>
<dbReference type="InterPro" id="IPR049492">
    <property type="entry name" value="BD-FAE-like_dom"/>
</dbReference>
<dbReference type="RefSeq" id="WP_005195154.1">
    <property type="nucleotide sequence ID" value="NZ_CP136136.1"/>
</dbReference>
<dbReference type="Gene3D" id="3.40.50.1820">
    <property type="entry name" value="alpha/beta hydrolase"/>
    <property type="match status" value="1"/>
</dbReference>
<dbReference type="AlphaFoldDB" id="A0AAW6RCI1"/>
<dbReference type="GO" id="GO:0016787">
    <property type="term" value="F:hydrolase activity"/>
    <property type="evidence" value="ECO:0007669"/>
    <property type="project" value="UniProtKB-KW"/>
</dbReference>
<dbReference type="Pfam" id="PF20434">
    <property type="entry name" value="BD-FAE"/>
    <property type="match status" value="1"/>
</dbReference>
<evidence type="ECO:0000259" key="2">
    <source>
        <dbReference type="Pfam" id="PF20434"/>
    </source>
</evidence>
<name>A0AAW6RCI1_GORRU</name>
<dbReference type="InterPro" id="IPR050300">
    <property type="entry name" value="GDXG_lipolytic_enzyme"/>
</dbReference>
<evidence type="ECO:0000256" key="1">
    <source>
        <dbReference type="ARBA" id="ARBA00022801"/>
    </source>
</evidence>
<protein>
    <submittedName>
        <fullName evidence="3">Alpha/beta hydrolase</fullName>
    </submittedName>
</protein>
<accession>A0AAW6RCI1</accession>
<gene>
    <name evidence="3" type="ORF">QBL07_23000</name>
</gene>
<sequence length="274" mass="28954">MNDVIVKTDLTIATIDGFEVAADLYRPSGEAPPLVIYIHGGGWQLGDKADGASERLEGLASHGVAVLSVNYRLAPKAAFPNPIHDVKAAVRWARANAASLDVDGDRIGIWGASAGAYLATMVGLSDRDTDLEGDVGGNQDQSSRVDAVVHWFGPSDLSANSRRSPVESFLLPPPFETAILGESEVEAPTAASWNASPLSRVHRAAPPFLIAHGDRDRITPIEQSRHLHDALVAAGADSTFTVLGGAGHEGREFDSTANLAQTAAFLRAHLTPRD</sequence>